<sequence>MFEPWPMVKQTESCEWILPESFQTFKIGEFFGEGVSAGTLILLSGPTGIGKTTFCKGVAVALGIEEVLTSPTFLTWQFYEGGRIPLFHGDLDRFSGRASEEFEWALSEDAEKKLAVVEWGERVSQKTRGVFSTTIQISFSWYGDEEYPGRKISLFSHSSSLSATDLEREFNLFLNDGKRWKA</sequence>
<dbReference type="AlphaFoldDB" id="I0IMC9"/>
<dbReference type="PANTHER" id="PTHR33540:SF2">
    <property type="entry name" value="TRNA THREONYLCARBAMOYLADENOSINE BIOSYNTHESIS PROTEIN TSAE"/>
    <property type="match status" value="1"/>
</dbReference>
<name>I0IMC9_LEPFC</name>
<keyword evidence="5" id="KW-0819">tRNA processing</keyword>
<dbReference type="GO" id="GO:0005524">
    <property type="term" value="F:ATP binding"/>
    <property type="evidence" value="ECO:0007669"/>
    <property type="project" value="UniProtKB-KW"/>
</dbReference>
<keyword evidence="9" id="KW-0460">Magnesium</keyword>
<organism evidence="11 12">
    <name type="scientific">Leptospirillum ferrooxidans (strain C2-3)</name>
    <dbReference type="NCBI Taxonomy" id="1162668"/>
    <lineage>
        <taxon>Bacteria</taxon>
        <taxon>Pseudomonadati</taxon>
        <taxon>Nitrospirota</taxon>
        <taxon>Nitrospiria</taxon>
        <taxon>Nitrospirales</taxon>
        <taxon>Nitrospiraceae</taxon>
        <taxon>Leptospirillum</taxon>
    </lineage>
</organism>
<comment type="similarity">
    <text evidence="2">Belongs to the TsaE family.</text>
</comment>
<comment type="subcellular location">
    <subcellularLocation>
        <location evidence="1">Cytoplasm</location>
    </subcellularLocation>
</comment>
<dbReference type="NCBIfam" id="TIGR00150">
    <property type="entry name" value="T6A_YjeE"/>
    <property type="match status" value="1"/>
</dbReference>
<evidence type="ECO:0000256" key="2">
    <source>
        <dbReference type="ARBA" id="ARBA00007599"/>
    </source>
</evidence>
<keyword evidence="4" id="KW-0963">Cytoplasm</keyword>
<evidence type="ECO:0000313" key="11">
    <source>
        <dbReference type="EMBL" id="BAM06428.1"/>
    </source>
</evidence>
<keyword evidence="12" id="KW-1185">Reference proteome</keyword>
<accession>I0IMC9</accession>
<evidence type="ECO:0000256" key="9">
    <source>
        <dbReference type="ARBA" id="ARBA00022842"/>
    </source>
</evidence>
<proteinExistence type="inferred from homology"/>
<dbReference type="EMBL" id="AP012342">
    <property type="protein sequence ID" value="BAM06428.1"/>
    <property type="molecule type" value="Genomic_DNA"/>
</dbReference>
<dbReference type="PANTHER" id="PTHR33540">
    <property type="entry name" value="TRNA THREONYLCARBAMOYLADENOSINE BIOSYNTHESIS PROTEIN TSAE"/>
    <property type="match status" value="1"/>
</dbReference>
<dbReference type="KEGG" id="lfc:LFE_0713"/>
<evidence type="ECO:0000256" key="5">
    <source>
        <dbReference type="ARBA" id="ARBA00022694"/>
    </source>
</evidence>
<dbReference type="PATRIC" id="fig|1162668.3.peg.828"/>
<keyword evidence="6" id="KW-0479">Metal-binding</keyword>
<dbReference type="GO" id="GO:0005737">
    <property type="term" value="C:cytoplasm"/>
    <property type="evidence" value="ECO:0007669"/>
    <property type="project" value="UniProtKB-SubCell"/>
</dbReference>
<evidence type="ECO:0000313" key="12">
    <source>
        <dbReference type="Proteomes" id="UP000007382"/>
    </source>
</evidence>
<dbReference type="InterPro" id="IPR003442">
    <property type="entry name" value="T6A_TsaE"/>
</dbReference>
<evidence type="ECO:0000256" key="7">
    <source>
        <dbReference type="ARBA" id="ARBA00022741"/>
    </source>
</evidence>
<evidence type="ECO:0000256" key="8">
    <source>
        <dbReference type="ARBA" id="ARBA00022840"/>
    </source>
</evidence>
<protein>
    <recommendedName>
        <fullName evidence="3">tRNA threonylcarbamoyladenosine biosynthesis protein TsaE</fullName>
    </recommendedName>
    <alternativeName>
        <fullName evidence="10">t(6)A37 threonylcarbamoyladenosine biosynthesis protein TsaE</fullName>
    </alternativeName>
</protein>
<evidence type="ECO:0000256" key="6">
    <source>
        <dbReference type="ARBA" id="ARBA00022723"/>
    </source>
</evidence>
<dbReference type="Proteomes" id="UP000007382">
    <property type="component" value="Chromosome"/>
</dbReference>
<dbReference type="Gene3D" id="3.40.50.300">
    <property type="entry name" value="P-loop containing nucleotide triphosphate hydrolases"/>
    <property type="match status" value="1"/>
</dbReference>
<evidence type="ECO:0000256" key="10">
    <source>
        <dbReference type="ARBA" id="ARBA00032441"/>
    </source>
</evidence>
<dbReference type="STRING" id="1162668.LFE_0713"/>
<gene>
    <name evidence="11" type="ordered locus">LFE_0713</name>
</gene>
<dbReference type="GO" id="GO:0046872">
    <property type="term" value="F:metal ion binding"/>
    <property type="evidence" value="ECO:0007669"/>
    <property type="project" value="UniProtKB-KW"/>
</dbReference>
<dbReference type="Pfam" id="PF02367">
    <property type="entry name" value="TsaE"/>
    <property type="match status" value="1"/>
</dbReference>
<evidence type="ECO:0000256" key="4">
    <source>
        <dbReference type="ARBA" id="ARBA00022490"/>
    </source>
</evidence>
<evidence type="ECO:0000256" key="1">
    <source>
        <dbReference type="ARBA" id="ARBA00004496"/>
    </source>
</evidence>
<keyword evidence="7" id="KW-0547">Nucleotide-binding</keyword>
<dbReference type="OrthoDB" id="9815896at2"/>
<dbReference type="InterPro" id="IPR027417">
    <property type="entry name" value="P-loop_NTPase"/>
</dbReference>
<dbReference type="HOGENOM" id="CLU_1480304_0_0_0"/>
<dbReference type="eggNOG" id="COG0802">
    <property type="taxonomic scope" value="Bacteria"/>
</dbReference>
<dbReference type="RefSeq" id="WP_014448920.1">
    <property type="nucleotide sequence ID" value="NC_017094.1"/>
</dbReference>
<dbReference type="SUPFAM" id="SSF52540">
    <property type="entry name" value="P-loop containing nucleoside triphosphate hydrolases"/>
    <property type="match status" value="1"/>
</dbReference>
<reference evidence="11 12" key="1">
    <citation type="journal article" date="2012" name="J. Bacteriol.">
        <title>Complete Genome Sequence of Leptospirillum ferrooxidans Strain C2-3, Isolated from a Fresh Volcanic Ash Deposit on the Island of Miyake, Japan.</title>
        <authorList>
            <person name="Fujimura R."/>
            <person name="Sato Y."/>
            <person name="Nishizawa T."/>
            <person name="Oshima K."/>
            <person name="Kim S.-W."/>
            <person name="Hattori M."/>
            <person name="Kamijo T."/>
            <person name="Ohta H."/>
        </authorList>
    </citation>
    <scope>NUCLEOTIDE SEQUENCE [LARGE SCALE GENOMIC DNA]</scope>
    <source>
        <strain evidence="11 12">C2-3</strain>
    </source>
</reference>
<reference evidence="12" key="2">
    <citation type="submission" date="2012-03" db="EMBL/GenBank/DDBJ databases">
        <title>The complete genome sequence of the pioneer microbe on fresh volcanic deposit, Leptospirillum ferrooxidans strain C2-3.</title>
        <authorList>
            <person name="Fujimura R."/>
            <person name="Sato Y."/>
            <person name="Nishizawa T."/>
            <person name="Nanba K."/>
            <person name="Oshima K."/>
            <person name="Hattori M."/>
            <person name="Kamijo T."/>
            <person name="Ohta H."/>
        </authorList>
    </citation>
    <scope>NUCLEOTIDE SEQUENCE [LARGE SCALE GENOMIC DNA]</scope>
    <source>
        <strain evidence="12">C2-3</strain>
    </source>
</reference>
<dbReference type="GO" id="GO:0002949">
    <property type="term" value="P:tRNA threonylcarbamoyladenosine modification"/>
    <property type="evidence" value="ECO:0007669"/>
    <property type="project" value="InterPro"/>
</dbReference>
<evidence type="ECO:0000256" key="3">
    <source>
        <dbReference type="ARBA" id="ARBA00019010"/>
    </source>
</evidence>
<keyword evidence="8" id="KW-0067">ATP-binding</keyword>